<feature type="domain" description="Protein kinase" evidence="13">
    <location>
        <begin position="792"/>
        <end position="1045"/>
    </location>
</feature>
<keyword evidence="8 11" id="KW-0067">ATP-binding</keyword>
<dbReference type="InterPro" id="IPR000719">
    <property type="entry name" value="Prot_kinase_dom"/>
</dbReference>
<evidence type="ECO:0000256" key="2">
    <source>
        <dbReference type="ARBA" id="ARBA00012406"/>
    </source>
</evidence>
<proteinExistence type="inferred from homology"/>
<comment type="caution">
    <text evidence="14">The sequence shown here is derived from an EMBL/GenBank/DDBJ whole genome shotgun (WGS) entry which is preliminary data.</text>
</comment>
<dbReference type="PANTHER" id="PTHR48016:SF29">
    <property type="entry name" value="MITOGEN-ACTIVATED PROTEIN KINASE KINASE KINASE 1-RELATED"/>
    <property type="match status" value="1"/>
</dbReference>
<name>A0A835QIS9_VANPL</name>
<dbReference type="InterPro" id="IPR002498">
    <property type="entry name" value="PInositol-4-P-4/5-kinase_core"/>
</dbReference>
<dbReference type="InterPro" id="IPR011009">
    <property type="entry name" value="Kinase-like_dom_sf"/>
</dbReference>
<dbReference type="Pfam" id="PF02493">
    <property type="entry name" value="MORN"/>
    <property type="match status" value="7"/>
</dbReference>
<dbReference type="GO" id="GO:0052742">
    <property type="term" value="F:phosphatidylinositol kinase activity"/>
    <property type="evidence" value="ECO:0007669"/>
    <property type="project" value="InterPro"/>
</dbReference>
<feature type="region of interest" description="Disordered" evidence="12">
    <location>
        <begin position="652"/>
        <end position="676"/>
    </location>
</feature>
<evidence type="ECO:0000256" key="5">
    <source>
        <dbReference type="ARBA" id="ARBA00022737"/>
    </source>
</evidence>
<dbReference type="InterPro" id="IPR008271">
    <property type="entry name" value="Ser/Thr_kinase_AS"/>
</dbReference>
<dbReference type="InterPro" id="IPR003409">
    <property type="entry name" value="MORN"/>
</dbReference>
<dbReference type="GO" id="GO:0004709">
    <property type="term" value="F:MAP kinase kinase kinase activity"/>
    <property type="evidence" value="ECO:0007669"/>
    <property type="project" value="UniProtKB-EC"/>
</dbReference>
<dbReference type="Pfam" id="PF01504">
    <property type="entry name" value="PIP5K"/>
    <property type="match status" value="1"/>
</dbReference>
<dbReference type="Gene3D" id="3.30.800.10">
    <property type="entry name" value="Phosphatidylinositol Phosphate Kinase II Beta"/>
    <property type="match status" value="1"/>
</dbReference>
<dbReference type="Gene3D" id="2.20.110.10">
    <property type="entry name" value="Histone H3 K4-specific methyltransferase SET7/9 N-terminal domain"/>
    <property type="match status" value="4"/>
</dbReference>
<comment type="catalytic activity">
    <reaction evidence="10">
        <text>L-seryl-[protein] + ATP = O-phospho-L-seryl-[protein] + ADP + H(+)</text>
        <dbReference type="Rhea" id="RHEA:17989"/>
        <dbReference type="Rhea" id="RHEA-COMP:9863"/>
        <dbReference type="Rhea" id="RHEA-COMP:11604"/>
        <dbReference type="ChEBI" id="CHEBI:15378"/>
        <dbReference type="ChEBI" id="CHEBI:29999"/>
        <dbReference type="ChEBI" id="CHEBI:30616"/>
        <dbReference type="ChEBI" id="CHEBI:83421"/>
        <dbReference type="ChEBI" id="CHEBI:456216"/>
        <dbReference type="EC" id="2.7.11.25"/>
    </reaction>
</comment>
<comment type="similarity">
    <text evidence="1">Belongs to the protein kinase superfamily. STE Ser/Thr protein kinase family. MAP kinase kinase kinase subfamily.</text>
</comment>
<dbReference type="SMART" id="SM00220">
    <property type="entry name" value="S_TKc"/>
    <property type="match status" value="1"/>
</dbReference>
<keyword evidence="6 11" id="KW-0547">Nucleotide-binding</keyword>
<dbReference type="GO" id="GO:0046488">
    <property type="term" value="P:phosphatidylinositol metabolic process"/>
    <property type="evidence" value="ECO:0007669"/>
    <property type="project" value="InterPro"/>
</dbReference>
<sequence>MGVSGAATLEVEKALPNGDIYCGEFAGNAPHGRGKYLWADGCMYEGEWRRGKAAGKGKFSWPSGATYEGEFKSGRMDGGGTFIGADGETYRGSWNADRKHGYGSKSYANGDFFEGQWRKNLQEGQGRYVWRNGNQYVGEWRSGVICGRGVLIWVNGNRFDGYWESGIPKGSGVFTWPDGSCYVGTWSNDLRSQQHLNGTFYPAMVAGRRSCSTLFGGSLPSSKKRPSDGIPGEKNLPRICIWDSDGEAGDITCDIFDTIEASMLYKNGESIGLLRSQNPCNLSTCEAKKPGKTIKKGDKNYDLMLNLQLGIRYSVGKPASTQPRELKPCDFDPKEKFWTRFPPEGSKTTPPHHSTEFRWKDYCPMVFRHLRTLFMVDTADYMLAICGNEALRELSSPGKSGSSFYLTQDDRFMIKTVKKSEVKWVFILETSYLLQVREAVLHLLKVFPICMIPLNTMNPWMNLACWIQRVSFQVKSLTTECRLVWVRICQPGPNKCFPMEEDSVLGQMVAKSMSGQFPTWPENACFMLLPPAARSFLENLDKKEEEPPIEGGGATAAAAERRNAVKNIDYEASWASSSSDESLSMRTTRSLDFSRTGYAEETIFRIEGSIDGEVDLLCRRIGLSGPEAFSIPDALWEATFKSRSTSELSRRSGLLLSDSLPKQQPKDPAPASDRLEETGDCAAVPIEESRRTVAPASVNPQVESRVATISDAVRFFAPTEKNDAVDRRKSLDSDDEERLGCRETEEVLVERSVIPLETADSFSKPSDEDSSSTTTEIVISPNGRFKKKITSWIRGRRLGSGSFGTVYEGISNDGIFIAIKEVSLLDRGSSAQQCIDQLEHEIALLSQFEHENIVRYYGTDKEESKLFIFLERVSQGSLASLYQEYHLRDTQVSVYTRQILNGLNYLHERNVVHRDIKCANILVHANGSVKLADFGLAKEITDLNLLKSCKGSVYWMAPEVIDPKKTYGCPADIWSLGCTVLEMLTRQIPFPNAEWQHAFYKIGHGGQPPIPADLSRDARDFIGQCVRVDPESRPTAAELLQHPFVRRPLM</sequence>
<keyword evidence="3" id="KW-0723">Serine/threonine-protein kinase</keyword>
<dbReference type="OrthoDB" id="70770at2759"/>
<keyword evidence="4" id="KW-0808">Transferase</keyword>
<evidence type="ECO:0000256" key="11">
    <source>
        <dbReference type="PROSITE-ProRule" id="PRU10141"/>
    </source>
</evidence>
<protein>
    <recommendedName>
        <fullName evidence="2">mitogen-activated protein kinase kinase kinase</fullName>
        <ecNumber evidence="2">2.7.11.25</ecNumber>
    </recommendedName>
</protein>
<dbReference type="FunFam" id="2.20.110.10:FF:000015">
    <property type="entry name" value="Phosphatidylinositol 4-phosphate 5-kinase"/>
    <property type="match status" value="1"/>
</dbReference>
<dbReference type="InterPro" id="IPR050538">
    <property type="entry name" value="MAP_kinase_kinase_kinase"/>
</dbReference>
<dbReference type="Gene3D" id="1.10.510.10">
    <property type="entry name" value="Transferase(Phosphotransferase) domain 1"/>
    <property type="match status" value="1"/>
</dbReference>
<dbReference type="SMART" id="SM00698">
    <property type="entry name" value="MORN"/>
    <property type="match status" value="8"/>
</dbReference>
<evidence type="ECO:0000256" key="1">
    <source>
        <dbReference type="ARBA" id="ARBA00006529"/>
    </source>
</evidence>
<dbReference type="PROSITE" id="PS50011">
    <property type="entry name" value="PROTEIN_KINASE_DOM"/>
    <property type="match status" value="1"/>
</dbReference>
<evidence type="ECO:0000313" key="15">
    <source>
        <dbReference type="Proteomes" id="UP000639772"/>
    </source>
</evidence>
<dbReference type="AlphaFoldDB" id="A0A835QIS9"/>
<comment type="catalytic activity">
    <reaction evidence="9">
        <text>L-threonyl-[protein] + ATP = O-phospho-L-threonyl-[protein] + ADP + H(+)</text>
        <dbReference type="Rhea" id="RHEA:46608"/>
        <dbReference type="Rhea" id="RHEA-COMP:11060"/>
        <dbReference type="Rhea" id="RHEA-COMP:11605"/>
        <dbReference type="ChEBI" id="CHEBI:15378"/>
        <dbReference type="ChEBI" id="CHEBI:30013"/>
        <dbReference type="ChEBI" id="CHEBI:30616"/>
        <dbReference type="ChEBI" id="CHEBI:61977"/>
        <dbReference type="ChEBI" id="CHEBI:456216"/>
        <dbReference type="EC" id="2.7.11.25"/>
    </reaction>
</comment>
<dbReference type="GO" id="GO:0016020">
    <property type="term" value="C:membrane"/>
    <property type="evidence" value="ECO:0007669"/>
    <property type="project" value="UniProtKB-ARBA"/>
</dbReference>
<evidence type="ECO:0000256" key="3">
    <source>
        <dbReference type="ARBA" id="ARBA00022527"/>
    </source>
</evidence>
<evidence type="ECO:0000256" key="4">
    <source>
        <dbReference type="ARBA" id="ARBA00022679"/>
    </source>
</evidence>
<dbReference type="PROSITE" id="PS00108">
    <property type="entry name" value="PROTEIN_KINASE_ST"/>
    <property type="match status" value="1"/>
</dbReference>
<dbReference type="FunFam" id="1.10.510.10:FF:000359">
    <property type="entry name" value="Mitogen-activated protein kinase 1, putative, expressed"/>
    <property type="match status" value="1"/>
</dbReference>
<dbReference type="InterPro" id="IPR027484">
    <property type="entry name" value="PInositol-4-P-5-kinase_N"/>
</dbReference>
<accession>A0A835QIS9</accession>
<dbReference type="SUPFAM" id="SSF56112">
    <property type="entry name" value="Protein kinase-like (PK-like)"/>
    <property type="match status" value="1"/>
</dbReference>
<evidence type="ECO:0000256" key="7">
    <source>
        <dbReference type="ARBA" id="ARBA00022777"/>
    </source>
</evidence>
<reference evidence="14 15" key="1">
    <citation type="journal article" date="2020" name="Nat. Food">
        <title>A phased Vanilla planifolia genome enables genetic improvement of flavour and production.</title>
        <authorList>
            <person name="Hasing T."/>
            <person name="Tang H."/>
            <person name="Brym M."/>
            <person name="Khazi F."/>
            <person name="Huang T."/>
            <person name="Chambers A.H."/>
        </authorList>
    </citation>
    <scope>NUCLEOTIDE SEQUENCE [LARGE SCALE GENOMIC DNA]</scope>
    <source>
        <tissue evidence="14">Leaf</tissue>
    </source>
</reference>
<dbReference type="PROSITE" id="PS00107">
    <property type="entry name" value="PROTEIN_KINASE_ATP"/>
    <property type="match status" value="1"/>
</dbReference>
<keyword evidence="7" id="KW-0418">Kinase</keyword>
<dbReference type="SUPFAM" id="SSF56104">
    <property type="entry name" value="SAICAR synthase-like"/>
    <property type="match status" value="1"/>
</dbReference>
<dbReference type="Proteomes" id="UP000639772">
    <property type="component" value="Unassembled WGS sequence"/>
</dbReference>
<keyword evidence="5" id="KW-0677">Repeat</keyword>
<dbReference type="SMART" id="SM00330">
    <property type="entry name" value="PIPKc"/>
    <property type="match status" value="1"/>
</dbReference>
<dbReference type="PANTHER" id="PTHR48016">
    <property type="entry name" value="MAP KINASE KINASE KINASE SSK2-RELATED-RELATED"/>
    <property type="match status" value="1"/>
</dbReference>
<dbReference type="GO" id="GO:0005737">
    <property type="term" value="C:cytoplasm"/>
    <property type="evidence" value="ECO:0007669"/>
    <property type="project" value="TreeGrafter"/>
</dbReference>
<dbReference type="Pfam" id="PF00069">
    <property type="entry name" value="Pkinase"/>
    <property type="match status" value="1"/>
</dbReference>
<dbReference type="EC" id="2.7.11.25" evidence="2"/>
<dbReference type="InterPro" id="IPR017441">
    <property type="entry name" value="Protein_kinase_ATP_BS"/>
</dbReference>
<feature type="binding site" evidence="11">
    <location>
        <position position="820"/>
    </location>
    <ligand>
        <name>ATP</name>
        <dbReference type="ChEBI" id="CHEBI:30616"/>
    </ligand>
</feature>
<evidence type="ECO:0000256" key="8">
    <source>
        <dbReference type="ARBA" id="ARBA00022840"/>
    </source>
</evidence>
<dbReference type="GO" id="GO:1902065">
    <property type="term" value="P:response to L-glutamate"/>
    <property type="evidence" value="ECO:0007669"/>
    <property type="project" value="UniProtKB-ARBA"/>
</dbReference>
<evidence type="ECO:0000256" key="12">
    <source>
        <dbReference type="SAM" id="MobiDB-lite"/>
    </source>
</evidence>
<evidence type="ECO:0000256" key="6">
    <source>
        <dbReference type="ARBA" id="ARBA00022741"/>
    </source>
</evidence>
<evidence type="ECO:0000256" key="9">
    <source>
        <dbReference type="ARBA" id="ARBA00047559"/>
    </source>
</evidence>
<dbReference type="SUPFAM" id="SSF82185">
    <property type="entry name" value="Histone H3 K4-specific methyltransferase SET7/9 N-terminal domain"/>
    <property type="match status" value="2"/>
</dbReference>
<dbReference type="EMBL" id="JADCNM010000008">
    <property type="protein sequence ID" value="KAG0471270.1"/>
    <property type="molecule type" value="Genomic_DNA"/>
</dbReference>
<gene>
    <name evidence="14" type="ORF">HPP92_015816</name>
</gene>
<evidence type="ECO:0000259" key="13">
    <source>
        <dbReference type="PROSITE" id="PS50011"/>
    </source>
</evidence>
<dbReference type="GO" id="GO:0005524">
    <property type="term" value="F:ATP binding"/>
    <property type="evidence" value="ECO:0007669"/>
    <property type="project" value="UniProtKB-UniRule"/>
</dbReference>
<evidence type="ECO:0000313" key="14">
    <source>
        <dbReference type="EMBL" id="KAG0471270.1"/>
    </source>
</evidence>
<evidence type="ECO:0000256" key="10">
    <source>
        <dbReference type="ARBA" id="ARBA00048329"/>
    </source>
</evidence>
<organism evidence="14 15">
    <name type="scientific">Vanilla planifolia</name>
    <name type="common">Vanilla</name>
    <dbReference type="NCBI Taxonomy" id="51239"/>
    <lineage>
        <taxon>Eukaryota</taxon>
        <taxon>Viridiplantae</taxon>
        <taxon>Streptophyta</taxon>
        <taxon>Embryophyta</taxon>
        <taxon>Tracheophyta</taxon>
        <taxon>Spermatophyta</taxon>
        <taxon>Magnoliopsida</taxon>
        <taxon>Liliopsida</taxon>
        <taxon>Asparagales</taxon>
        <taxon>Orchidaceae</taxon>
        <taxon>Vanilloideae</taxon>
        <taxon>Vanilleae</taxon>
        <taxon>Vanilla</taxon>
    </lineage>
</organism>